<feature type="signal peptide" evidence="1">
    <location>
        <begin position="1"/>
        <end position="25"/>
    </location>
</feature>
<protein>
    <recommendedName>
        <fullName evidence="4">BNR/Asp-box repeat protein</fullName>
    </recommendedName>
</protein>
<accession>A0A4R6YR89</accession>
<organism evidence="2 3">
    <name type="scientific">Tahibacter aquaticus</name>
    <dbReference type="NCBI Taxonomy" id="520092"/>
    <lineage>
        <taxon>Bacteria</taxon>
        <taxon>Pseudomonadati</taxon>
        <taxon>Pseudomonadota</taxon>
        <taxon>Gammaproteobacteria</taxon>
        <taxon>Lysobacterales</taxon>
        <taxon>Rhodanobacteraceae</taxon>
        <taxon>Tahibacter</taxon>
    </lineage>
</organism>
<dbReference type="CDD" id="cd15482">
    <property type="entry name" value="Sialidase_non-viral"/>
    <property type="match status" value="2"/>
</dbReference>
<keyword evidence="3" id="KW-1185">Reference proteome</keyword>
<sequence>MKSVLRLQPLAVALLLACIAPGAAAQWTGRGPASGAVRNILADPNVSRRVYAIGDGGVFRSDDAGRSWSGQGRGLSGNEANPKQFIADADVPGRLYLIDLTGQLFRSDDAAATWTATGFTLPADNNPVSGVVLQDVPGSQNSLLLALPGGYLLKSTDNGASFEFFNLGLLWSRDLRELAFDPANPQVLYGTTEYPQQFGGAWVVRSGDAGATWEVQTPGNQSAYVQDLTFLGDGRLIAIYNDSISTSEDNGRSWLPRRSVVFGTRLVRIAQTGRLFAISNTECLMSDNEFADAVACTSGLRPNSEMYPSIAAVADATEGWRVLANDRVIGINALSSASPAWAPSNAGLHNMPVRGLALLPGRPQTLLAGRYNGLAADAKFLRSNDRGASWTAGMTGLTNALRYIEVDKTTLANPGGVHLYGTGQGIRNGSGPLVGGIFKSVDGGSNWVALDQGLPPNTGSGGGVRMSTMRKIKLDPRSCASPPAQGACTQGPLQIAYALGSSGAGAGWSVVRSTQAGANWTPVGSALPSGITTDTGYDSVWPIDLEFDAASSAIYVATFGVWENDDGSPRIPAIRNGVFRSDNRGTTWSDRSNGLPLVPGSASTHQNVFALVSHPVQGGVLWASSVIDGGASRIYKTLDGGANWFASGPVLDNCDVRDLQVDALAPNVVFASGHGVDGNPGCVWRSLDGGASWTSLGGNGLPVSQIHELRQDPNDRQRVVLATDRGVWEGLVPVDRIFSDREI</sequence>
<dbReference type="Gene3D" id="2.130.10.10">
    <property type="entry name" value="YVTN repeat-like/Quinoprotein amine dehydrogenase"/>
    <property type="match status" value="4"/>
</dbReference>
<dbReference type="Proteomes" id="UP000295293">
    <property type="component" value="Unassembled WGS sequence"/>
</dbReference>
<proteinExistence type="predicted"/>
<evidence type="ECO:0000256" key="1">
    <source>
        <dbReference type="SAM" id="SignalP"/>
    </source>
</evidence>
<dbReference type="RefSeq" id="WP_133820308.1">
    <property type="nucleotide sequence ID" value="NZ_SNZH01000013.1"/>
</dbReference>
<evidence type="ECO:0000313" key="3">
    <source>
        <dbReference type="Proteomes" id="UP000295293"/>
    </source>
</evidence>
<reference evidence="2 3" key="1">
    <citation type="submission" date="2019-03" db="EMBL/GenBank/DDBJ databases">
        <title>Genomic Encyclopedia of Type Strains, Phase IV (KMG-IV): sequencing the most valuable type-strain genomes for metagenomic binning, comparative biology and taxonomic classification.</title>
        <authorList>
            <person name="Goeker M."/>
        </authorList>
    </citation>
    <scope>NUCLEOTIDE SEQUENCE [LARGE SCALE GENOMIC DNA]</scope>
    <source>
        <strain evidence="2 3">DSM 21667</strain>
    </source>
</reference>
<dbReference type="GO" id="GO:0010411">
    <property type="term" value="P:xyloglucan metabolic process"/>
    <property type="evidence" value="ECO:0007669"/>
    <property type="project" value="TreeGrafter"/>
</dbReference>
<dbReference type="PROSITE" id="PS51257">
    <property type="entry name" value="PROKAR_LIPOPROTEIN"/>
    <property type="match status" value="1"/>
</dbReference>
<evidence type="ECO:0000313" key="2">
    <source>
        <dbReference type="EMBL" id="TDR40354.1"/>
    </source>
</evidence>
<gene>
    <name evidence="2" type="ORF">DFR29_11354</name>
</gene>
<comment type="caution">
    <text evidence="2">The sequence shown here is derived from an EMBL/GenBank/DDBJ whole genome shotgun (WGS) entry which is preliminary data.</text>
</comment>
<dbReference type="PANTHER" id="PTHR43739:SF5">
    <property type="entry name" value="EXO-ALPHA-SIALIDASE"/>
    <property type="match status" value="1"/>
</dbReference>
<dbReference type="OrthoDB" id="5711096at2"/>
<feature type="chain" id="PRO_5020872556" description="BNR/Asp-box repeat protein" evidence="1">
    <location>
        <begin position="26"/>
        <end position="743"/>
    </location>
</feature>
<keyword evidence="1" id="KW-0732">Signal</keyword>
<name>A0A4R6YR89_9GAMM</name>
<dbReference type="AlphaFoldDB" id="A0A4R6YR89"/>
<dbReference type="EMBL" id="SNZH01000013">
    <property type="protein sequence ID" value="TDR40354.1"/>
    <property type="molecule type" value="Genomic_DNA"/>
</dbReference>
<dbReference type="InterPro" id="IPR015943">
    <property type="entry name" value="WD40/YVTN_repeat-like_dom_sf"/>
</dbReference>
<dbReference type="PANTHER" id="PTHR43739">
    <property type="entry name" value="XYLOGLUCANASE (EUROFUNG)"/>
    <property type="match status" value="1"/>
</dbReference>
<dbReference type="InterPro" id="IPR052025">
    <property type="entry name" value="Xyloglucanase_GH74"/>
</dbReference>
<evidence type="ECO:0008006" key="4">
    <source>
        <dbReference type="Google" id="ProtNLM"/>
    </source>
</evidence>
<dbReference type="SUPFAM" id="SSF110296">
    <property type="entry name" value="Oligoxyloglucan reducing end-specific cellobiohydrolase"/>
    <property type="match status" value="2"/>
</dbReference>